<evidence type="ECO:0000256" key="5">
    <source>
        <dbReference type="ARBA" id="ARBA00023136"/>
    </source>
</evidence>
<reference evidence="9" key="1">
    <citation type="submission" date="2019-11" db="EMBL/GenBank/DDBJ databases">
        <title>Genome sequence of Heliorestis convoluta strain HH, an alkaliphilic and minimalistic phototrophic bacterium from a soda lake in Egypt.</title>
        <authorList>
            <person name="Dewey E.D."/>
            <person name="Stokes L.M."/>
            <person name="Burchell B.M."/>
            <person name="Shaffer K.N."/>
            <person name="Huntington A.M."/>
            <person name="Baker J.M."/>
            <person name="Nadendla S."/>
            <person name="Giglio M.G."/>
            <person name="Touchman J.W."/>
            <person name="Blankenship R.E."/>
            <person name="Madigan M.T."/>
            <person name="Sattley W.M."/>
        </authorList>
    </citation>
    <scope>NUCLEOTIDE SEQUENCE [LARGE SCALE GENOMIC DNA]</scope>
    <source>
        <strain evidence="9">HH</strain>
    </source>
</reference>
<dbReference type="EMBL" id="CP045875">
    <property type="protein sequence ID" value="QGG46354.1"/>
    <property type="molecule type" value="Genomic_DNA"/>
</dbReference>
<dbReference type="InterPro" id="IPR018076">
    <property type="entry name" value="T2SS_GspF_dom"/>
</dbReference>
<feature type="transmembrane region" description="Helical" evidence="6">
    <location>
        <begin position="232"/>
        <end position="250"/>
    </location>
</feature>
<feature type="domain" description="Type II secretion system protein GspF" evidence="7">
    <location>
        <begin position="132"/>
        <end position="251"/>
    </location>
</feature>
<protein>
    <recommendedName>
        <fullName evidence="7">Type II secretion system protein GspF domain-containing protein</fullName>
    </recommendedName>
</protein>
<keyword evidence="9" id="KW-1185">Reference proteome</keyword>
<evidence type="ECO:0000256" key="4">
    <source>
        <dbReference type="ARBA" id="ARBA00022989"/>
    </source>
</evidence>
<feature type="transmembrane region" description="Helical" evidence="6">
    <location>
        <begin position="63"/>
        <end position="83"/>
    </location>
</feature>
<evidence type="ECO:0000256" key="1">
    <source>
        <dbReference type="ARBA" id="ARBA00004651"/>
    </source>
</evidence>
<keyword evidence="5 6" id="KW-0472">Membrane</keyword>
<evidence type="ECO:0000313" key="8">
    <source>
        <dbReference type="EMBL" id="QGG46354.1"/>
    </source>
</evidence>
<dbReference type="OrthoDB" id="2079340at2"/>
<evidence type="ECO:0000313" key="9">
    <source>
        <dbReference type="Proteomes" id="UP000366051"/>
    </source>
</evidence>
<dbReference type="AlphaFoldDB" id="A0A5Q2MVS3"/>
<keyword evidence="3 6" id="KW-0812">Transmembrane</keyword>
<evidence type="ECO:0000256" key="2">
    <source>
        <dbReference type="ARBA" id="ARBA00022475"/>
    </source>
</evidence>
<dbReference type="RefSeq" id="WP_153723943.1">
    <property type="nucleotide sequence ID" value="NZ_CP045875.1"/>
</dbReference>
<sequence>MSVYLTAYLASFSTAYLIWIFLEKPSTVWVPKVKETSKVIKSYENLELLLKKSLILRFNGHPIPGWAFLVLCFFIGTMVGWQFKVWLNNPMAGVLLAGLSGYMVFHVLKIELRWNRERVVTRLPRLFLTLLNHHQATGNPVQSMAEVSDYMDEPLRSLTANIAGMIQSGVSVKEAVRLTQERVENRLFIEFLKDYGHIVEFGGDMASCIKAYVEEAIAQSNRAESYKTEMSANIMLGWIFLGITIGMFFYMTSTNPEMMNLLRTSNLGKWAVVAIIIVSTFSMYMTYRYARWEGEAQ</sequence>
<feature type="transmembrane region" description="Helical" evidence="6">
    <location>
        <begin position="270"/>
        <end position="287"/>
    </location>
</feature>
<keyword evidence="2" id="KW-1003">Cell membrane</keyword>
<dbReference type="GO" id="GO:0005886">
    <property type="term" value="C:plasma membrane"/>
    <property type="evidence" value="ECO:0007669"/>
    <property type="project" value="UniProtKB-SubCell"/>
</dbReference>
<organism evidence="8 9">
    <name type="scientific">Heliorestis convoluta</name>
    <dbReference type="NCBI Taxonomy" id="356322"/>
    <lineage>
        <taxon>Bacteria</taxon>
        <taxon>Bacillati</taxon>
        <taxon>Bacillota</taxon>
        <taxon>Clostridia</taxon>
        <taxon>Eubacteriales</taxon>
        <taxon>Heliobacteriaceae</taxon>
        <taxon>Heliorestis</taxon>
    </lineage>
</organism>
<dbReference type="Proteomes" id="UP000366051">
    <property type="component" value="Chromosome"/>
</dbReference>
<dbReference type="KEGG" id="hcv:FTV88_0175"/>
<evidence type="ECO:0000256" key="3">
    <source>
        <dbReference type="ARBA" id="ARBA00022692"/>
    </source>
</evidence>
<feature type="transmembrane region" description="Helical" evidence="6">
    <location>
        <begin position="6"/>
        <end position="22"/>
    </location>
</feature>
<proteinExistence type="predicted"/>
<feature type="transmembrane region" description="Helical" evidence="6">
    <location>
        <begin position="89"/>
        <end position="108"/>
    </location>
</feature>
<comment type="subcellular location">
    <subcellularLocation>
        <location evidence="1">Cell membrane</location>
        <topology evidence="1">Multi-pass membrane protein</topology>
    </subcellularLocation>
</comment>
<name>A0A5Q2MVS3_9FIRM</name>
<dbReference type="PANTHER" id="PTHR35007">
    <property type="entry name" value="INTEGRAL MEMBRANE PROTEIN-RELATED"/>
    <property type="match status" value="1"/>
</dbReference>
<dbReference type="PANTHER" id="PTHR35007:SF2">
    <property type="entry name" value="PILUS ASSEMBLE PROTEIN"/>
    <property type="match status" value="1"/>
</dbReference>
<dbReference type="Pfam" id="PF00482">
    <property type="entry name" value="T2SSF"/>
    <property type="match status" value="1"/>
</dbReference>
<keyword evidence="4 6" id="KW-1133">Transmembrane helix</keyword>
<evidence type="ECO:0000256" key="6">
    <source>
        <dbReference type="SAM" id="Phobius"/>
    </source>
</evidence>
<gene>
    <name evidence="8" type="ORF">FTV88_0175</name>
</gene>
<evidence type="ECO:0000259" key="7">
    <source>
        <dbReference type="Pfam" id="PF00482"/>
    </source>
</evidence>
<accession>A0A5Q2MVS3</accession>